<feature type="region of interest" description="Disordered" evidence="2">
    <location>
        <begin position="24"/>
        <end position="77"/>
    </location>
</feature>
<accession>A0A373FS49</accession>
<organism evidence="4 5">
    <name type="scientific">Comamonas testosteroni</name>
    <name type="common">Pseudomonas testosteroni</name>
    <dbReference type="NCBI Taxonomy" id="285"/>
    <lineage>
        <taxon>Bacteria</taxon>
        <taxon>Pseudomonadati</taxon>
        <taxon>Pseudomonadota</taxon>
        <taxon>Betaproteobacteria</taxon>
        <taxon>Burkholderiales</taxon>
        <taxon>Comamonadaceae</taxon>
        <taxon>Comamonas</taxon>
    </lineage>
</organism>
<dbReference type="EMBL" id="QURR01000001">
    <property type="protein sequence ID" value="RGE46968.1"/>
    <property type="molecule type" value="Genomic_DNA"/>
</dbReference>
<proteinExistence type="predicted"/>
<feature type="domain" description="Bacteriophage tail tape measure N-terminal" evidence="3">
    <location>
        <begin position="202"/>
        <end position="401"/>
    </location>
</feature>
<dbReference type="InterPro" id="IPR009628">
    <property type="entry name" value="Phage_tape_measure_N"/>
</dbReference>
<name>A0A373FS49_COMTE</name>
<feature type="compositionally biased region" description="Low complexity" evidence="2">
    <location>
        <begin position="60"/>
        <end position="77"/>
    </location>
</feature>
<feature type="region of interest" description="Disordered" evidence="2">
    <location>
        <begin position="512"/>
        <end position="540"/>
    </location>
</feature>
<dbReference type="AlphaFoldDB" id="A0A373FS49"/>
<evidence type="ECO:0000313" key="4">
    <source>
        <dbReference type="EMBL" id="RGE46968.1"/>
    </source>
</evidence>
<feature type="compositionally biased region" description="Basic and acidic residues" evidence="2">
    <location>
        <begin position="512"/>
        <end position="527"/>
    </location>
</feature>
<reference evidence="4 5" key="1">
    <citation type="submission" date="2018-08" db="EMBL/GenBank/DDBJ databases">
        <title>Comamonas testosteroni strain SWCO2.</title>
        <authorList>
            <person name="Jiang N."/>
            <person name="Zhang X.Z."/>
        </authorList>
    </citation>
    <scope>NUCLEOTIDE SEQUENCE [LARGE SCALE GENOMIC DNA]</scope>
    <source>
        <strain evidence="4 5">SWCO2</strain>
    </source>
</reference>
<evidence type="ECO:0000256" key="2">
    <source>
        <dbReference type="SAM" id="MobiDB-lite"/>
    </source>
</evidence>
<gene>
    <name evidence="4" type="ORF">DZC30_00750</name>
</gene>
<feature type="compositionally biased region" description="Low complexity" evidence="2">
    <location>
        <begin position="110"/>
        <end position="129"/>
    </location>
</feature>
<dbReference type="OrthoDB" id="363355at2"/>
<dbReference type="Proteomes" id="UP000261948">
    <property type="component" value="Unassembled WGS sequence"/>
</dbReference>
<feature type="coiled-coil region" evidence="1">
    <location>
        <begin position="639"/>
        <end position="697"/>
    </location>
</feature>
<evidence type="ECO:0000259" key="3">
    <source>
        <dbReference type="Pfam" id="PF06791"/>
    </source>
</evidence>
<protein>
    <recommendedName>
        <fullName evidence="3">Bacteriophage tail tape measure N-terminal domain-containing protein</fullName>
    </recommendedName>
</protein>
<evidence type="ECO:0000313" key="5">
    <source>
        <dbReference type="Proteomes" id="UP000261948"/>
    </source>
</evidence>
<feature type="region of interest" description="Disordered" evidence="2">
    <location>
        <begin position="109"/>
        <end position="129"/>
    </location>
</feature>
<dbReference type="Pfam" id="PF06791">
    <property type="entry name" value="TMP_2"/>
    <property type="match status" value="1"/>
</dbReference>
<keyword evidence="1" id="KW-0175">Coiled coil</keyword>
<evidence type="ECO:0000256" key="1">
    <source>
        <dbReference type="SAM" id="Coils"/>
    </source>
</evidence>
<keyword evidence="5" id="KW-1185">Reference proteome</keyword>
<comment type="caution">
    <text evidence="4">The sequence shown here is derived from an EMBL/GenBank/DDBJ whole genome shotgun (WGS) entry which is preliminary data.</text>
</comment>
<sequence>MRPMSEELNIALRIKAQLDEARKQVQGLTGDMEDLGDAGKKASADVSSVSGPGAPPPAAPAKASETATATKQATAATQEQATATATLAAAQQQQAAAADQAATAEERRAAALARTAATPEQEARLAAFKKQQAAASEEAAKATDREKLAIDRLIASLDPAASDAFRLAQAQNELNTALARGLITQDQHTRLMGLAQQRFAGLGVSAGQTAAAMRMLPAQITDITTSIASGMPIWLVAIQQGGQIKDSFGGVGPAFNAITSAISPAKAAIGGLALGVGALALLFLEAEKKAYAFNVAVQTTGNAAGATQGRIEALAEAANKVSGISKSAAESAAVAMVQSGRLGIDVIGNLTKAINGYAAATGQPIDAAASSLAKLFAEPAKAAKQLDEQFNFLSATQRRHIADLVEQGRVEEAQLELSRQAADHFGRVVPENLGVLMRALNAAADVARKFWGAILNIDKQKTLEEQIKEQENRVTQMAADLQRRGKNLAGNQQMPQLLNNAIGELSTLYAQRDKQEKEADDKAASARKERRKKSVQEEYAAAMKATETEEKRLADNKEKWQGWRNEGAITQAELDALIKQADEKAKKNPRTPKGNTPEQEAIQQIRSNLRALQASIKSSDAFLVNQLEEGRVSIDEAYKKRLAGINQDIDAQREALEQELNAKGTTRARAVELRASLKVLDQSKEDATRELSKWQRAEELKLANIVVRLRVDTAALTGQFDREAIRKQLELQYAEELRAAGRQENPADAEKSRQQVQLLIEAGAAQAEFNNKLAEAQRLQSQLGVIEQAVQAQATQGTISQIEAEARIRQARAAQVPVLQSIVQELERVRNSLPPEAQVAIDNMSTSIGQLKNEVSSATPVVVNLGTRLRNTVIDGVADAAANAVTNFKSLSEVASATLRQIAGDIVRSDIKRLLTNMFTPDVSGGGTIIGGIFGSIGKIFGFAEGGSPSTGGGRIVGPGTGTSDSIAALVDGKRPIAVSNNEFIQPEKAVNHYGLPFMEAVRTLRLPKPRFALGGLASASQRVSFATGGSVSSAGGSMPGQIPPLEIRFQNQGTPKQQVGEAKVTRDELGRIVAEIVLSDATRGGPITRGMKSAIERN</sequence>